<keyword evidence="3" id="KW-1185">Reference proteome</keyword>
<sequence>MVRRNLVVVLLTPASEPSHAHSDSSARPSDADYSGAHGSDGVPSTVVVLIEGGKRVWLHSALQRHFDLTGTARRMW</sequence>
<gene>
    <name evidence="2" type="ORF">DU506_19450</name>
</gene>
<dbReference type="Proteomes" id="UP000253204">
    <property type="component" value="Unassembled WGS sequence"/>
</dbReference>
<evidence type="ECO:0000313" key="3">
    <source>
        <dbReference type="Proteomes" id="UP000253204"/>
    </source>
</evidence>
<evidence type="ECO:0000256" key="1">
    <source>
        <dbReference type="SAM" id="MobiDB-lite"/>
    </source>
</evidence>
<evidence type="ECO:0000313" key="2">
    <source>
        <dbReference type="EMBL" id="RCV85986.1"/>
    </source>
</evidence>
<feature type="region of interest" description="Disordered" evidence="1">
    <location>
        <begin position="15"/>
        <end position="41"/>
    </location>
</feature>
<comment type="caution">
    <text evidence="2">The sequence shown here is derived from an EMBL/GenBank/DDBJ whole genome shotgun (WGS) entry which is preliminary data.</text>
</comment>
<organism evidence="2 3">
    <name type="scientific">Vreelandella rituensis</name>
    <dbReference type="NCBI Taxonomy" id="2282306"/>
    <lineage>
        <taxon>Bacteria</taxon>
        <taxon>Pseudomonadati</taxon>
        <taxon>Pseudomonadota</taxon>
        <taxon>Gammaproteobacteria</taxon>
        <taxon>Oceanospirillales</taxon>
        <taxon>Halomonadaceae</taxon>
        <taxon>Vreelandella</taxon>
    </lineage>
</organism>
<reference evidence="2 3" key="1">
    <citation type="submission" date="2018-07" db="EMBL/GenBank/DDBJ databases">
        <title>Halomonas rutogse sp. nov., isolated from Lake TangqianCo on Tibetan Plateau.</title>
        <authorList>
            <person name="Lu H."/>
            <person name="Xing P."/>
            <person name="Wu Q."/>
        </authorList>
    </citation>
    <scope>NUCLEOTIDE SEQUENCE [LARGE SCALE GENOMIC DNA]</scope>
    <source>
        <strain evidence="2 3">TQ8S</strain>
    </source>
</reference>
<dbReference type="EMBL" id="QPIJ01000078">
    <property type="protein sequence ID" value="RCV85986.1"/>
    <property type="molecule type" value="Genomic_DNA"/>
</dbReference>
<proteinExistence type="predicted"/>
<dbReference type="RefSeq" id="WP_114488522.1">
    <property type="nucleotide sequence ID" value="NZ_QPIJ01000078.1"/>
</dbReference>
<accession>A0A368TNV0</accession>
<dbReference type="AlphaFoldDB" id="A0A368TNV0"/>
<name>A0A368TNV0_9GAMM</name>
<protein>
    <submittedName>
        <fullName evidence="2">Uncharacterized protein</fullName>
    </submittedName>
</protein>